<protein>
    <submittedName>
        <fullName evidence="1">Uncharacterized protein</fullName>
    </submittedName>
</protein>
<gene>
    <name evidence="1" type="ORF">M514_13674</name>
</gene>
<dbReference type="AlphaFoldDB" id="A0A085MQY4"/>
<organism evidence="1">
    <name type="scientific">Trichuris suis</name>
    <name type="common">pig whipworm</name>
    <dbReference type="NCBI Taxonomy" id="68888"/>
    <lineage>
        <taxon>Eukaryota</taxon>
        <taxon>Metazoa</taxon>
        <taxon>Ecdysozoa</taxon>
        <taxon>Nematoda</taxon>
        <taxon>Enoplea</taxon>
        <taxon>Dorylaimia</taxon>
        <taxon>Trichinellida</taxon>
        <taxon>Trichuridae</taxon>
        <taxon>Trichuris</taxon>
    </lineage>
</organism>
<reference evidence="1" key="1">
    <citation type="journal article" date="2014" name="Nat. Genet.">
        <title>Genome and transcriptome of the porcine whipworm Trichuris suis.</title>
        <authorList>
            <person name="Jex A.R."/>
            <person name="Nejsum P."/>
            <person name="Schwarz E.M."/>
            <person name="Hu L."/>
            <person name="Young N.D."/>
            <person name="Hall R.S."/>
            <person name="Korhonen P.K."/>
            <person name="Liao S."/>
            <person name="Thamsborg S."/>
            <person name="Xia J."/>
            <person name="Xu P."/>
            <person name="Wang S."/>
            <person name="Scheerlinck J.P."/>
            <person name="Hofmann A."/>
            <person name="Sternberg P.W."/>
            <person name="Wang J."/>
            <person name="Gasser R.B."/>
        </authorList>
    </citation>
    <scope>NUCLEOTIDE SEQUENCE [LARGE SCALE GENOMIC DNA]</scope>
    <source>
        <strain evidence="1">DCEP-RM93F</strain>
    </source>
</reference>
<name>A0A085MQY4_9BILA</name>
<proteinExistence type="predicted"/>
<dbReference type="Proteomes" id="UP000030758">
    <property type="component" value="Unassembled WGS sequence"/>
</dbReference>
<sequence length="97" mass="11254">MYIRGRYSAYVLIRSRRYLQLSSKGPQSIGKVCSLIFDLENFLQNCKIQQNVDYPDSPMTELLNGDGPLYIADYLILRIESDETSLEISSWQLTKLR</sequence>
<evidence type="ECO:0000313" key="1">
    <source>
        <dbReference type="EMBL" id="KFD59630.1"/>
    </source>
</evidence>
<accession>A0A085MQY4</accession>
<dbReference type="EMBL" id="KL367789">
    <property type="protein sequence ID" value="KFD59630.1"/>
    <property type="molecule type" value="Genomic_DNA"/>
</dbReference>